<feature type="compositionally biased region" description="Low complexity" evidence="5">
    <location>
        <begin position="91"/>
        <end position="100"/>
    </location>
</feature>
<proteinExistence type="inferred from homology"/>
<evidence type="ECO:0000256" key="3">
    <source>
        <dbReference type="PROSITE-ProRule" id="PRU00182"/>
    </source>
</evidence>
<dbReference type="InterPro" id="IPR000748">
    <property type="entry name" value="PsdUridine_synth_RsuA/RluB/E/F"/>
</dbReference>
<gene>
    <name evidence="7" type="ORF">SAMN05444394_3883</name>
</gene>
<evidence type="ECO:0000256" key="2">
    <source>
        <dbReference type="ARBA" id="ARBA00023235"/>
    </source>
</evidence>
<evidence type="ECO:0000256" key="4">
    <source>
        <dbReference type="RuleBase" id="RU003887"/>
    </source>
</evidence>
<dbReference type="InterPro" id="IPR020103">
    <property type="entry name" value="PsdUridine_synth_cat_dom_sf"/>
</dbReference>
<keyword evidence="2 4" id="KW-0413">Isomerase</keyword>
<dbReference type="SUPFAM" id="SSF55120">
    <property type="entry name" value="Pseudouridine synthase"/>
    <property type="match status" value="1"/>
</dbReference>
<dbReference type="Pfam" id="PF00849">
    <property type="entry name" value="PseudoU_synth_2"/>
    <property type="match status" value="1"/>
</dbReference>
<dbReference type="FunFam" id="3.10.290.10:FF:000003">
    <property type="entry name" value="Pseudouridine synthase"/>
    <property type="match status" value="1"/>
</dbReference>
<dbReference type="GO" id="GO:0003723">
    <property type="term" value="F:RNA binding"/>
    <property type="evidence" value="ECO:0007669"/>
    <property type="project" value="UniProtKB-KW"/>
</dbReference>
<comment type="similarity">
    <text evidence="1 4">Belongs to the pseudouridine synthase RsuA family.</text>
</comment>
<dbReference type="OrthoDB" id="1012272at2"/>
<dbReference type="EC" id="5.4.99.-" evidence="4"/>
<dbReference type="InterPro" id="IPR006145">
    <property type="entry name" value="PsdUridine_synth_RsuA/RluA"/>
</dbReference>
<dbReference type="EMBL" id="FSRC01000004">
    <property type="protein sequence ID" value="SIO21800.1"/>
    <property type="molecule type" value="Genomic_DNA"/>
</dbReference>
<evidence type="ECO:0000313" key="7">
    <source>
        <dbReference type="EMBL" id="SIO21800.1"/>
    </source>
</evidence>
<evidence type="ECO:0000256" key="5">
    <source>
        <dbReference type="SAM" id="MobiDB-lite"/>
    </source>
</evidence>
<dbReference type="InterPro" id="IPR036986">
    <property type="entry name" value="S4_RNA-bd_sf"/>
</dbReference>
<evidence type="ECO:0000259" key="6">
    <source>
        <dbReference type="SMART" id="SM00363"/>
    </source>
</evidence>
<feature type="compositionally biased region" description="Basic and acidic residues" evidence="5">
    <location>
        <begin position="76"/>
        <end position="90"/>
    </location>
</feature>
<dbReference type="NCBIfam" id="TIGR00093">
    <property type="entry name" value="pseudouridine synthase"/>
    <property type="match status" value="1"/>
</dbReference>
<dbReference type="PROSITE" id="PS50889">
    <property type="entry name" value="S4"/>
    <property type="match status" value="1"/>
</dbReference>
<feature type="region of interest" description="Disordered" evidence="5">
    <location>
        <begin position="1"/>
        <end position="131"/>
    </location>
</feature>
<feature type="compositionally biased region" description="Basic and acidic residues" evidence="5">
    <location>
        <begin position="11"/>
        <end position="54"/>
    </location>
</feature>
<feature type="region of interest" description="Disordered" evidence="5">
    <location>
        <begin position="199"/>
        <end position="224"/>
    </location>
</feature>
<dbReference type="Proteomes" id="UP000185221">
    <property type="component" value="Unassembled WGS sequence"/>
</dbReference>
<dbReference type="Gene3D" id="3.10.290.10">
    <property type="entry name" value="RNA-binding S4 domain"/>
    <property type="match status" value="1"/>
</dbReference>
<dbReference type="InterPro" id="IPR020094">
    <property type="entry name" value="TruA/RsuA/RluB/E/F_N"/>
</dbReference>
<dbReference type="GO" id="GO:0120159">
    <property type="term" value="F:rRNA pseudouridine synthase activity"/>
    <property type="evidence" value="ECO:0007669"/>
    <property type="project" value="UniProtKB-ARBA"/>
</dbReference>
<accession>A0A1N6HPY2</accession>
<feature type="domain" description="RNA-binding S4" evidence="6">
    <location>
        <begin position="230"/>
        <end position="292"/>
    </location>
</feature>
<dbReference type="Gene3D" id="3.30.70.580">
    <property type="entry name" value="Pseudouridine synthase I, catalytic domain, N-terminal subdomain"/>
    <property type="match status" value="1"/>
</dbReference>
<dbReference type="AlphaFoldDB" id="A0A1N6HPY2"/>
<evidence type="ECO:0000313" key="8">
    <source>
        <dbReference type="Proteomes" id="UP000185221"/>
    </source>
</evidence>
<dbReference type="InterPro" id="IPR050343">
    <property type="entry name" value="RsuA_PseudoU_synthase"/>
</dbReference>
<dbReference type="Pfam" id="PF01479">
    <property type="entry name" value="S4"/>
    <property type="match status" value="1"/>
</dbReference>
<keyword evidence="8" id="KW-1185">Reference proteome</keyword>
<dbReference type="Gene3D" id="3.30.70.1560">
    <property type="entry name" value="Alpha-L RNA-binding motif"/>
    <property type="match status" value="1"/>
</dbReference>
<dbReference type="InterPro" id="IPR018496">
    <property type="entry name" value="PsdUridine_synth_RsuA/RluB_CS"/>
</dbReference>
<dbReference type="SMART" id="SM00363">
    <property type="entry name" value="S4"/>
    <property type="match status" value="1"/>
</dbReference>
<sequence>MKGNNPKKQFFKGDHAEEPTQKNSNRGEARGRGRKTDSSEHEFDLGKRSFDSKNKRGGKSSFDKKKNFNSDAPKTLGEKKFGSKFKKSEEGSFGNKSFGAKKGGFSGNKFEKREESGFSKKPGFKSKGDKFNKEEFGASKFDKPFKKEGKASGFGKKDSKEGLVYKGRGKDQQPVFAPGKAKKFQGKADSAGFGRKRFKIDSEAQNSRPDYNFDQLPSKKSKTKSEDGLLRLNKYIANAGICGRREADQLIAQGLISVNGQVVTELGFKVSRTDRVVYQGRKINPEKPVYVLLNKPKDFITTTEDPLERKTVMALVGNACEERIFPVGRLDRNTTGLLLFTNDGELAAKLSHPSNQIKKIYQVTLDKPLTHNDEKAILEGLTLEDGEVEVDDMQVLSKDRSILGLEIHVGRNRIVRRIFAHLGYEVTALDRVMYAGLDKKDLKRGHYRFLSEQEVIRLKFFV</sequence>
<keyword evidence="3" id="KW-0694">RNA-binding</keyword>
<dbReference type="CDD" id="cd00165">
    <property type="entry name" value="S4"/>
    <property type="match status" value="1"/>
</dbReference>
<dbReference type="CDD" id="cd02870">
    <property type="entry name" value="PseudoU_synth_RsuA_like"/>
    <property type="match status" value="1"/>
</dbReference>
<dbReference type="PANTHER" id="PTHR47683:SF2">
    <property type="entry name" value="RNA-BINDING S4 DOMAIN-CONTAINING PROTEIN"/>
    <property type="match status" value="1"/>
</dbReference>
<protein>
    <recommendedName>
        <fullName evidence="4">Pseudouridine synthase</fullName>
        <ecNumber evidence="4">5.4.99.-</ecNumber>
    </recommendedName>
</protein>
<dbReference type="GO" id="GO:0000455">
    <property type="term" value="P:enzyme-directed rRNA pseudouridine synthesis"/>
    <property type="evidence" value="ECO:0007669"/>
    <property type="project" value="UniProtKB-ARBA"/>
</dbReference>
<dbReference type="STRING" id="226505.SAMN05444394_3883"/>
<dbReference type="PANTHER" id="PTHR47683">
    <property type="entry name" value="PSEUDOURIDINE SYNTHASE FAMILY PROTEIN-RELATED"/>
    <property type="match status" value="1"/>
</dbReference>
<organism evidence="7 8">
    <name type="scientific">Algoriphagus halophilus</name>
    <dbReference type="NCBI Taxonomy" id="226505"/>
    <lineage>
        <taxon>Bacteria</taxon>
        <taxon>Pseudomonadati</taxon>
        <taxon>Bacteroidota</taxon>
        <taxon>Cytophagia</taxon>
        <taxon>Cytophagales</taxon>
        <taxon>Cyclobacteriaceae</taxon>
        <taxon>Algoriphagus</taxon>
    </lineage>
</organism>
<evidence type="ECO:0000256" key="1">
    <source>
        <dbReference type="ARBA" id="ARBA00008348"/>
    </source>
</evidence>
<reference evidence="8" key="1">
    <citation type="submission" date="2016-11" db="EMBL/GenBank/DDBJ databases">
        <authorList>
            <person name="Varghese N."/>
            <person name="Submissions S."/>
        </authorList>
    </citation>
    <scope>NUCLEOTIDE SEQUENCE [LARGE SCALE GENOMIC DNA]</scope>
    <source>
        <strain evidence="8">DSM 15292</strain>
    </source>
</reference>
<dbReference type="InterPro" id="IPR042092">
    <property type="entry name" value="PsdUridine_s_RsuA/RluB/E/F_cat"/>
</dbReference>
<dbReference type="SUPFAM" id="SSF55174">
    <property type="entry name" value="Alpha-L RNA-binding motif"/>
    <property type="match status" value="1"/>
</dbReference>
<dbReference type="InterPro" id="IPR002942">
    <property type="entry name" value="S4_RNA-bd"/>
</dbReference>
<feature type="compositionally biased region" description="Basic and acidic residues" evidence="5">
    <location>
        <begin position="109"/>
        <end position="118"/>
    </location>
</feature>
<name>A0A1N6HPY2_9BACT</name>
<dbReference type="PROSITE" id="PS01149">
    <property type="entry name" value="PSI_RSU"/>
    <property type="match status" value="1"/>
</dbReference>
<dbReference type="RefSeq" id="WP_074226669.1">
    <property type="nucleotide sequence ID" value="NZ_FSRC01000004.1"/>
</dbReference>